<evidence type="ECO:0000256" key="7">
    <source>
        <dbReference type="ARBA" id="ARBA00023155"/>
    </source>
</evidence>
<dbReference type="PRINTS" id="PR00024">
    <property type="entry name" value="HOMEOBOX"/>
</dbReference>
<keyword evidence="6 12" id="KW-0238">DNA-binding</keyword>
<dbReference type="InterPro" id="IPR009057">
    <property type="entry name" value="Homeodomain-like_sf"/>
</dbReference>
<dbReference type="GO" id="GO:0005634">
    <property type="term" value="C:nucleus"/>
    <property type="evidence" value="ECO:0007669"/>
    <property type="project" value="UniProtKB-SubCell"/>
</dbReference>
<feature type="region of interest" description="Disordered" evidence="14">
    <location>
        <begin position="82"/>
        <end position="111"/>
    </location>
</feature>
<organism evidence="16 17">
    <name type="scientific">Cyprinus carpio</name>
    <name type="common">Common carp</name>
    <dbReference type="NCBI Taxonomy" id="7962"/>
    <lineage>
        <taxon>Eukaryota</taxon>
        <taxon>Metazoa</taxon>
        <taxon>Chordata</taxon>
        <taxon>Craniata</taxon>
        <taxon>Vertebrata</taxon>
        <taxon>Euteleostomi</taxon>
        <taxon>Actinopterygii</taxon>
        <taxon>Neopterygii</taxon>
        <taxon>Teleostei</taxon>
        <taxon>Ostariophysi</taxon>
        <taxon>Cypriniformes</taxon>
        <taxon>Cyprinidae</taxon>
        <taxon>Cyprininae</taxon>
        <taxon>Cyprinus</taxon>
    </lineage>
</organism>
<dbReference type="InterPro" id="IPR051300">
    <property type="entry name" value="HMX_Homeobox_TF"/>
</dbReference>
<dbReference type="Ensembl" id="ENSCCRT00015105855.1">
    <property type="protein sequence ID" value="ENSCCRP00015102547.1"/>
    <property type="gene ID" value="ENSCCRG00015041037.1"/>
</dbReference>
<evidence type="ECO:0000256" key="4">
    <source>
        <dbReference type="ARBA" id="ARBA00022902"/>
    </source>
</evidence>
<dbReference type="GO" id="GO:0000981">
    <property type="term" value="F:DNA-binding transcription factor activity, RNA polymerase II-specific"/>
    <property type="evidence" value="ECO:0007669"/>
    <property type="project" value="InterPro"/>
</dbReference>
<keyword evidence="3" id="KW-0221">Differentiation</keyword>
<evidence type="ECO:0000256" key="14">
    <source>
        <dbReference type="SAM" id="MobiDB-lite"/>
    </source>
</evidence>
<keyword evidence="2" id="KW-0217">Developmental protein</keyword>
<evidence type="ECO:0000256" key="1">
    <source>
        <dbReference type="ARBA" id="ARBA00004123"/>
    </source>
</evidence>
<dbReference type="GO" id="GO:0030154">
    <property type="term" value="P:cell differentiation"/>
    <property type="evidence" value="ECO:0007669"/>
    <property type="project" value="UniProtKB-KW"/>
</dbReference>
<dbReference type="InterPro" id="IPR020479">
    <property type="entry name" value="HD_metazoa"/>
</dbReference>
<keyword evidence="8" id="KW-0804">Transcription</keyword>
<dbReference type="Gene3D" id="1.10.10.60">
    <property type="entry name" value="Homeodomain-like"/>
    <property type="match status" value="1"/>
</dbReference>
<proteinExistence type="inferred from homology"/>
<dbReference type="InterPro" id="IPR001356">
    <property type="entry name" value="HD"/>
</dbReference>
<dbReference type="GO" id="GO:0000977">
    <property type="term" value="F:RNA polymerase II transcription regulatory region sequence-specific DNA binding"/>
    <property type="evidence" value="ECO:0007669"/>
    <property type="project" value="TreeGrafter"/>
</dbReference>
<dbReference type="PROSITE" id="PS50071">
    <property type="entry name" value="HOMEOBOX_2"/>
    <property type="match status" value="1"/>
</dbReference>
<feature type="compositionally biased region" description="Basic and acidic residues" evidence="14">
    <location>
        <begin position="83"/>
        <end position="108"/>
    </location>
</feature>
<comment type="function">
    <text evidence="11">Transcription factor involved in specification of neuronal cell types and which is required for inner ear and hypothalamus development. Binds to the 5'-CAAGTG-3' core sequence.</text>
</comment>
<dbReference type="Proteomes" id="UP000694700">
    <property type="component" value="Unplaced"/>
</dbReference>
<feature type="domain" description="Homeobox" evidence="15">
    <location>
        <begin position="153"/>
        <end position="213"/>
    </location>
</feature>
<dbReference type="PROSITE" id="PS00027">
    <property type="entry name" value="HOMEOBOX_1"/>
    <property type="match status" value="1"/>
</dbReference>
<evidence type="ECO:0000256" key="6">
    <source>
        <dbReference type="ARBA" id="ARBA00023125"/>
    </source>
</evidence>
<dbReference type="SUPFAM" id="SSF46689">
    <property type="entry name" value="Homeodomain-like"/>
    <property type="match status" value="1"/>
</dbReference>
<evidence type="ECO:0000256" key="9">
    <source>
        <dbReference type="ARBA" id="ARBA00023242"/>
    </source>
</evidence>
<dbReference type="PANTHER" id="PTHR46110:SF1">
    <property type="entry name" value="HOMEOBOX PROTEIN HMX1"/>
    <property type="match status" value="1"/>
</dbReference>
<protein>
    <submittedName>
        <fullName evidence="16">H6 family homeobox 1</fullName>
    </submittedName>
</protein>
<evidence type="ECO:0000256" key="8">
    <source>
        <dbReference type="ARBA" id="ARBA00023163"/>
    </source>
</evidence>
<sequence length="287" mass="32618">MHDKSQQQRTSTTSRGSSFFIENLLGSCTEKSVRPLKDNDGMEREMVLKGSAKAHRKEMCSQASSTCFKTEMCRSTQSPLEWYGRESSETDPKEETRHSSEHCRRDRNTPVVSELLDGAVDRKTSECVGDEGEDARQLFDERSGPDTSEPGSARKKKTRTVFSRSQVFQLESTFDMKRYLSSSERAGLAASLHLTETQVKIWFQNRRNKWKRQLAADLEAVNFNHSSQRIVRVPILYHDKTRPMSTLSFNVSQVSPPIMGFSNSVNYPLLPFAHSMNLMTSQMTGLV</sequence>
<feature type="DNA-binding region" description="Homeobox" evidence="12">
    <location>
        <begin position="155"/>
        <end position="214"/>
    </location>
</feature>
<name>A0A8C2ABU7_CYPCA</name>
<evidence type="ECO:0000256" key="12">
    <source>
        <dbReference type="PROSITE-ProRule" id="PRU00108"/>
    </source>
</evidence>
<feature type="region of interest" description="Disordered" evidence="14">
    <location>
        <begin position="123"/>
        <end position="158"/>
    </location>
</feature>
<dbReference type="GO" id="GO:0045892">
    <property type="term" value="P:negative regulation of DNA-templated transcription"/>
    <property type="evidence" value="ECO:0007669"/>
    <property type="project" value="TreeGrafter"/>
</dbReference>
<dbReference type="SMART" id="SM00389">
    <property type="entry name" value="HOX"/>
    <property type="match status" value="1"/>
</dbReference>
<reference evidence="16" key="1">
    <citation type="submission" date="2025-08" db="UniProtKB">
        <authorList>
            <consortium name="Ensembl"/>
        </authorList>
    </citation>
    <scope>IDENTIFICATION</scope>
</reference>
<evidence type="ECO:0000256" key="11">
    <source>
        <dbReference type="ARBA" id="ARBA00053510"/>
    </source>
</evidence>
<evidence type="ECO:0000256" key="5">
    <source>
        <dbReference type="ARBA" id="ARBA00023015"/>
    </source>
</evidence>
<evidence type="ECO:0000313" key="16">
    <source>
        <dbReference type="Ensembl" id="ENSCCRP00015102547.1"/>
    </source>
</evidence>
<dbReference type="CDD" id="cd00086">
    <property type="entry name" value="homeodomain"/>
    <property type="match status" value="1"/>
</dbReference>
<evidence type="ECO:0000313" key="17">
    <source>
        <dbReference type="Proteomes" id="UP000694700"/>
    </source>
</evidence>
<dbReference type="AlphaFoldDB" id="A0A8C2ABU7"/>
<evidence type="ECO:0000256" key="2">
    <source>
        <dbReference type="ARBA" id="ARBA00022473"/>
    </source>
</evidence>
<evidence type="ECO:0000259" key="15">
    <source>
        <dbReference type="PROSITE" id="PS50071"/>
    </source>
</evidence>
<comment type="subcellular location">
    <subcellularLocation>
        <location evidence="1 12 13">Nucleus</location>
    </subcellularLocation>
</comment>
<keyword evidence="9 12" id="KW-0539">Nucleus</keyword>
<dbReference type="PANTHER" id="PTHR46110">
    <property type="entry name" value="HOMEOBOX PROTEIN HMX"/>
    <property type="match status" value="1"/>
</dbReference>
<dbReference type="InterPro" id="IPR017970">
    <property type="entry name" value="Homeobox_CS"/>
</dbReference>
<keyword evidence="5" id="KW-0805">Transcription regulation</keyword>
<dbReference type="Pfam" id="PF00046">
    <property type="entry name" value="Homeodomain"/>
    <property type="match status" value="1"/>
</dbReference>
<accession>A0A8C2ABU7</accession>
<dbReference type="GO" id="GO:0007399">
    <property type="term" value="P:nervous system development"/>
    <property type="evidence" value="ECO:0007669"/>
    <property type="project" value="UniProtKB-KW"/>
</dbReference>
<evidence type="ECO:0000256" key="10">
    <source>
        <dbReference type="ARBA" id="ARBA00038165"/>
    </source>
</evidence>
<keyword evidence="7 12" id="KW-0371">Homeobox</keyword>
<evidence type="ECO:0000256" key="3">
    <source>
        <dbReference type="ARBA" id="ARBA00022782"/>
    </source>
</evidence>
<keyword evidence="4" id="KW-0524">Neurogenesis</keyword>
<dbReference type="FunFam" id="1.10.10.60:FF:000053">
    <property type="entry name" value="H6 family homeobox 2"/>
    <property type="match status" value="1"/>
</dbReference>
<comment type="similarity">
    <text evidence="10">Belongs to the HMX homeobox family.</text>
</comment>
<feature type="compositionally biased region" description="Basic and acidic residues" evidence="14">
    <location>
        <begin position="134"/>
        <end position="144"/>
    </location>
</feature>
<evidence type="ECO:0000256" key="13">
    <source>
        <dbReference type="RuleBase" id="RU000682"/>
    </source>
</evidence>